<name>A0A5C3PIA4_9APHY</name>
<dbReference type="InParanoid" id="A0A5C3PIA4"/>
<feature type="region of interest" description="Disordered" evidence="1">
    <location>
        <begin position="885"/>
        <end position="940"/>
    </location>
</feature>
<dbReference type="STRING" id="1314778.A0A5C3PIA4"/>
<dbReference type="SUPFAM" id="SSF57850">
    <property type="entry name" value="RING/U-box"/>
    <property type="match status" value="2"/>
</dbReference>
<reference evidence="2 3" key="1">
    <citation type="journal article" date="2019" name="Nat. Ecol. Evol.">
        <title>Megaphylogeny resolves global patterns of mushroom evolution.</title>
        <authorList>
            <person name="Varga T."/>
            <person name="Krizsan K."/>
            <person name="Foldi C."/>
            <person name="Dima B."/>
            <person name="Sanchez-Garcia M."/>
            <person name="Sanchez-Ramirez S."/>
            <person name="Szollosi G.J."/>
            <person name="Szarkandi J.G."/>
            <person name="Papp V."/>
            <person name="Albert L."/>
            <person name="Andreopoulos W."/>
            <person name="Angelini C."/>
            <person name="Antonin V."/>
            <person name="Barry K.W."/>
            <person name="Bougher N.L."/>
            <person name="Buchanan P."/>
            <person name="Buyck B."/>
            <person name="Bense V."/>
            <person name="Catcheside P."/>
            <person name="Chovatia M."/>
            <person name="Cooper J."/>
            <person name="Damon W."/>
            <person name="Desjardin D."/>
            <person name="Finy P."/>
            <person name="Geml J."/>
            <person name="Haridas S."/>
            <person name="Hughes K."/>
            <person name="Justo A."/>
            <person name="Karasinski D."/>
            <person name="Kautmanova I."/>
            <person name="Kiss B."/>
            <person name="Kocsube S."/>
            <person name="Kotiranta H."/>
            <person name="LaButti K.M."/>
            <person name="Lechner B.E."/>
            <person name="Liimatainen K."/>
            <person name="Lipzen A."/>
            <person name="Lukacs Z."/>
            <person name="Mihaltcheva S."/>
            <person name="Morgado L.N."/>
            <person name="Niskanen T."/>
            <person name="Noordeloos M.E."/>
            <person name="Ohm R.A."/>
            <person name="Ortiz-Santana B."/>
            <person name="Ovrebo C."/>
            <person name="Racz N."/>
            <person name="Riley R."/>
            <person name="Savchenko A."/>
            <person name="Shiryaev A."/>
            <person name="Soop K."/>
            <person name="Spirin V."/>
            <person name="Szebenyi C."/>
            <person name="Tomsovsky M."/>
            <person name="Tulloss R.E."/>
            <person name="Uehling J."/>
            <person name="Grigoriev I.V."/>
            <person name="Vagvolgyi C."/>
            <person name="Papp T."/>
            <person name="Martin F.M."/>
            <person name="Miettinen O."/>
            <person name="Hibbett D.S."/>
            <person name="Nagy L.G."/>
        </authorList>
    </citation>
    <scope>NUCLEOTIDE SEQUENCE [LARGE SCALE GENOMIC DNA]</scope>
    <source>
        <strain evidence="2 3">HHB13444</strain>
    </source>
</reference>
<accession>A0A5C3PIA4</accession>
<evidence type="ECO:0000313" key="3">
    <source>
        <dbReference type="Proteomes" id="UP000308197"/>
    </source>
</evidence>
<proteinExistence type="predicted"/>
<protein>
    <recommendedName>
        <fullName evidence="4">EF-hand domain-containing protein</fullName>
    </recommendedName>
</protein>
<dbReference type="PROSITE" id="PS00018">
    <property type="entry name" value="EF_HAND_1"/>
    <property type="match status" value="1"/>
</dbReference>
<evidence type="ECO:0008006" key="4">
    <source>
        <dbReference type="Google" id="ProtNLM"/>
    </source>
</evidence>
<evidence type="ECO:0000256" key="1">
    <source>
        <dbReference type="SAM" id="MobiDB-lite"/>
    </source>
</evidence>
<evidence type="ECO:0000313" key="2">
    <source>
        <dbReference type="EMBL" id="TFK89011.1"/>
    </source>
</evidence>
<feature type="compositionally biased region" description="Polar residues" evidence="1">
    <location>
        <begin position="923"/>
        <end position="935"/>
    </location>
</feature>
<dbReference type="InterPro" id="IPR018247">
    <property type="entry name" value="EF_Hand_1_Ca_BS"/>
</dbReference>
<dbReference type="EMBL" id="ML211091">
    <property type="protein sequence ID" value="TFK89011.1"/>
    <property type="molecule type" value="Genomic_DNA"/>
</dbReference>
<organism evidence="2 3">
    <name type="scientific">Polyporus arcularius HHB13444</name>
    <dbReference type="NCBI Taxonomy" id="1314778"/>
    <lineage>
        <taxon>Eukaryota</taxon>
        <taxon>Fungi</taxon>
        <taxon>Dikarya</taxon>
        <taxon>Basidiomycota</taxon>
        <taxon>Agaricomycotina</taxon>
        <taxon>Agaricomycetes</taxon>
        <taxon>Polyporales</taxon>
        <taxon>Polyporaceae</taxon>
        <taxon>Polyporus</taxon>
    </lineage>
</organism>
<dbReference type="Proteomes" id="UP000308197">
    <property type="component" value="Unassembled WGS sequence"/>
</dbReference>
<gene>
    <name evidence="2" type="ORF">K466DRAFT_598155</name>
</gene>
<keyword evidence="3" id="KW-1185">Reference proteome</keyword>
<sequence>MIKDEETIGPDGIAIKARMQDLVKQATDEIKSCANACDTYSKKRLIVKVIKGSAWDSTLKGFIDAFASLRKAFTFALSIHVGVGLDDANRRLKVIDEKIDRVLARFAKAVTPEQQELAILVRKRGGPLEVIGNNNSLRELMKFRPSSATSAAKRDGAEHKSHDAGGDELTAVKEELCVSPELAIRKNLDIFERKFKMQQRKFTEEVKRVVHHEGDRVIEAVTSGPHERIIDPDIHAIWKEMRWPRHVKARHFVLALRDYYSEQEELKNRKSYGLEEVSSRLNDQDKWALQYISLTRLQAISEAIDDDASGFITIAEVNHFTLSRPRGWSLPHWIAYWAVGWHTVSLFYKAKIEYIFDKMFAIRPLINPANRYIVDAYLRTVWKRVSTLTLSLAPGSYPSSLRAHFRSYVHSEEERLRDGLKTVQYHIDGMDTLSLIVGPGRIEKCLFPLLYLLIHRDFEIFRVCRTRIIHKNELEDSCDSILYVMDAVVERYDSLLETFKQQNLKPGKQFKIHANELLDFFHAPAKFWSLKNLRKFVFHEVEYDDADEDQNIDVDKLLNYPDGRADDPYILPNDVFTESDVQADEAVKRILGRWNGFLTGSSWFPLGQMMTFCVHASGARHSSYKASAILTSGAAFSIRGRYKKSEDGTIEYFFIQKYAPSGPTRYLRGKLDDDGVTLSGRWGNEPEREELPFWFKRIAPEILTARPPPSEFEENKLRALWKYALTYSLDEARRKLHSWSYIKERRALRKEFLELLAHSDPSKEHDARFAYISHRCTYDDCRRFHTLAGQLYFQRPKPAHFDTFCDHCDGRIYGTRVVCMDCGTRDTLDLCDKPACLGGTVVSHDNFLGSHLPTHNLIKIRTTILTDREIGRIFRNSRRGQKRARKLLERAAESVDADQLASGDGGREHMDDGAPSEPPIARPSSTQAVRRNSFGSSDSSDAKSEAELLRLTCVSCSETVVQPCWYCVDCAEDADVFICQSCEDQKGGVSVGDHQATHTLVRCLRAPQAVDEDSDGEENYTERRVVALETQISALTSKIDRIETLLQSLALGRTADPVANGA</sequence>
<dbReference type="AlphaFoldDB" id="A0A5C3PIA4"/>